<dbReference type="GO" id="GO:0030430">
    <property type="term" value="C:host cell cytoplasm"/>
    <property type="evidence" value="ECO:0007669"/>
    <property type="project" value="UniProtKB-SubCell"/>
</dbReference>
<dbReference type="InterPro" id="IPR025786">
    <property type="entry name" value="Mononega_L_MeTrfase"/>
</dbReference>
<dbReference type="Pfam" id="PF21080">
    <property type="entry name" value="Methyltrans_Mon_1st"/>
    <property type="match status" value="1"/>
</dbReference>
<name>A0A1D8AH57_9RHAB</name>
<keyword evidence="10" id="KW-0548">Nucleotidyltransferase</keyword>
<dbReference type="InterPro" id="IPR029063">
    <property type="entry name" value="SAM-dependent_MTases_sf"/>
</dbReference>
<keyword evidence="6" id="KW-1035">Host cytoplasm</keyword>
<comment type="subcellular location">
    <subcellularLocation>
        <location evidence="1">Host cytoplasm</location>
    </subcellularLocation>
</comment>
<evidence type="ECO:0000256" key="4">
    <source>
        <dbReference type="ARBA" id="ARBA00022603"/>
    </source>
</evidence>
<evidence type="ECO:0000256" key="5">
    <source>
        <dbReference type="ARBA" id="ARBA00022801"/>
    </source>
</evidence>
<reference evidence="10" key="1">
    <citation type="journal article" date="2016" name="PLoS ONE">
        <title>Discovery of Novel Viruses in Mosquitoes from the Zambezi Valley of Mozambique.</title>
        <authorList>
            <person name="Cholleti H."/>
            <person name="Hayer J."/>
            <person name="Abilio A.P."/>
            <person name="Mulandane F.C."/>
            <person name="Verner-Carlsson J."/>
            <person name="Falk K.I."/>
            <person name="Fafetine J.M."/>
            <person name="Berg M."/>
            <person name="Blomstrom A.L."/>
        </authorList>
    </citation>
    <scope>NUCLEOTIDE SEQUENCE</scope>
    <source>
        <strain evidence="10">MZ2014-Mr</strain>
    </source>
</reference>
<evidence type="ECO:0000256" key="8">
    <source>
        <dbReference type="ARBA" id="ARBA00030285"/>
    </source>
</evidence>
<feature type="non-terminal residue" evidence="10">
    <location>
        <position position="862"/>
    </location>
</feature>
<evidence type="ECO:0000313" key="10">
    <source>
        <dbReference type="EMBL" id="AOR81461.1"/>
    </source>
</evidence>
<dbReference type="PROSITE" id="PS51590">
    <property type="entry name" value="SAM_MT_MNV_L"/>
    <property type="match status" value="1"/>
</dbReference>
<sequence>SRLVALSSYNYQRPEHSQWGCSATHADLLRSQSWGRSIVGATVPHPYELIGKIVRVVGHCADCLDPSPSGDCVTVSIPRAFPDPRIGRGPYRPYLGSRTAESTSIIQPWEKTPKVPLIRRCSELRNAIAWFVQPESNLAVSILSNAESLTGEDASTFTPGYLRTGSALHRFACSRQSNGGFSGVSPNLASYLVMTTDSLRRIGTENYDFMHLALLIYSQVAAITTHSDKRVCGTYHFHIDCLEGLRPIEEPVLDTPVAYQFENVSHILDTWKPSGTEWYTRRPVLRLTEGPWDKLPWLEQSYHVGRILGFYFGDQGQVASRDIADIFPLVLGKMLHPDSFLQGVCDGVYRAASMALLHRRSAIRGEHHRSSLLGNFLSIVNSLAYDPSFLSLVGSGAMFQAINRSPHRIPASYPVGNEDMAEIVRAHFGASHRTLFGPDSVYAEPYPVLWIFADFLTCNVAGPFALSSSIVKIFSKTRIPPEDLTRLRGSANIDTILRNTELTEEFLAEVLQEARIFMCPKEVRRACRDMDVEELPVVSDDSADFVDEFVGEVIQYPVLFSSDPGPAVLPKEIPDIRDPTISGLRVPQVATGSYLKCLAIIKLLSRAPRDIICGGDGSGGWTAAMLRRYPTSQAIFNSLFSGSGLSLKGSKPAPPHAISQMPKWVASRCVNLEDCWEHPSDLSETDTWEYFQQLQIEKHLRIDLVVLDMQLTDCVVNDKILTNVLSIGLELLEKGGCLIYKSYGALLKPGFHNTLERLGNHFETIDIVQTQVSGSFTSEVYLVCRIQRTSQTSKRYACWDSLSEGLRELYCHKTLLSEFKRALILFKTDTARGVPGRFMPDLKLELIDLLNWIGVNPSHAPR</sequence>
<dbReference type="GO" id="GO:0003968">
    <property type="term" value="F:RNA-directed RNA polymerase activity"/>
    <property type="evidence" value="ECO:0007669"/>
    <property type="project" value="UniProtKB-KW"/>
</dbReference>
<evidence type="ECO:0000256" key="6">
    <source>
        <dbReference type="ARBA" id="ARBA00023200"/>
    </source>
</evidence>
<dbReference type="Pfam" id="PF14318">
    <property type="entry name" value="Mononeg_mRNAcap"/>
    <property type="match status" value="1"/>
</dbReference>
<gene>
    <name evidence="10" type="primary">RdRp</name>
</gene>
<accession>A0A1D8AH57</accession>
<dbReference type="NCBIfam" id="TIGR04198">
    <property type="entry name" value="paramyx_RNAcap"/>
    <property type="match status" value="1"/>
</dbReference>
<feature type="non-terminal residue" evidence="10">
    <location>
        <position position="1"/>
    </location>
</feature>
<keyword evidence="10" id="KW-0808">Transferase</keyword>
<keyword evidence="10" id="KW-0696">RNA-directed RNA polymerase</keyword>
<organism evidence="10">
    <name type="scientific">Mopeia rhabdovirus</name>
    <dbReference type="NCBI Taxonomy" id="1890685"/>
    <lineage>
        <taxon>Viruses</taxon>
        <taxon>Riboviria</taxon>
        <taxon>Orthornavirae</taxon>
        <taxon>Negarnaviricota</taxon>
        <taxon>Haploviricotina</taxon>
        <taxon>Monjiviricetes</taxon>
        <taxon>Mononegavirales</taxon>
        <taxon>Rhabdoviridae</taxon>
    </lineage>
</organism>
<keyword evidence="5" id="KW-0378">Hydrolase</keyword>
<dbReference type="EMBL" id="KX245155">
    <property type="protein sequence ID" value="AOR81461.1"/>
    <property type="molecule type" value="Viral_cRNA"/>
</dbReference>
<protein>
    <recommendedName>
        <fullName evidence="3">RNA-directed RNA polymerase L</fullName>
        <ecNumber evidence="7">2.1.1.375</ecNumber>
        <ecNumber evidence="2">2.7.7.88</ecNumber>
    </recommendedName>
    <alternativeName>
        <fullName evidence="8">Large structural protein</fullName>
    </alternativeName>
</protein>
<dbReference type="InterPro" id="IPR039736">
    <property type="entry name" value="L_poly_C"/>
</dbReference>
<feature type="domain" description="Mononegavirus-type SAM-dependent 2'-O-MTase" evidence="9">
    <location>
        <begin position="585"/>
        <end position="783"/>
    </location>
</feature>
<dbReference type="GO" id="GO:0032259">
    <property type="term" value="P:methylation"/>
    <property type="evidence" value="ECO:0007669"/>
    <property type="project" value="UniProtKB-KW"/>
</dbReference>
<evidence type="ECO:0000256" key="3">
    <source>
        <dbReference type="ARBA" id="ARBA00018602"/>
    </source>
</evidence>
<evidence type="ECO:0000259" key="9">
    <source>
        <dbReference type="PROSITE" id="PS51590"/>
    </source>
</evidence>
<dbReference type="Pfam" id="PF14314">
    <property type="entry name" value="Methyltrans_Mon_2nd"/>
    <property type="match status" value="1"/>
</dbReference>
<dbReference type="EC" id="2.1.1.375" evidence="7"/>
<evidence type="ECO:0000256" key="2">
    <source>
        <dbReference type="ARBA" id="ARBA00012582"/>
    </source>
</evidence>
<dbReference type="InterPro" id="IPR039530">
    <property type="entry name" value="L_methyltransferase_rhabdo"/>
</dbReference>
<evidence type="ECO:0000256" key="1">
    <source>
        <dbReference type="ARBA" id="ARBA00004192"/>
    </source>
</evidence>
<dbReference type="InterPro" id="IPR048397">
    <property type="entry name" value="Methyltrans_Mon_CD"/>
</dbReference>
<dbReference type="InterPro" id="IPR026890">
    <property type="entry name" value="Mononeg_mRNAcap"/>
</dbReference>
<dbReference type="GO" id="GO:0016787">
    <property type="term" value="F:hydrolase activity"/>
    <property type="evidence" value="ECO:0007669"/>
    <property type="project" value="UniProtKB-KW"/>
</dbReference>
<keyword evidence="4" id="KW-0489">Methyltransferase</keyword>
<dbReference type="EC" id="2.7.7.88" evidence="2"/>
<dbReference type="GO" id="GO:0008168">
    <property type="term" value="F:methyltransferase activity"/>
    <property type="evidence" value="ECO:0007669"/>
    <property type="project" value="UniProtKB-KW"/>
</dbReference>
<dbReference type="Gene3D" id="3.40.50.150">
    <property type="entry name" value="Vaccinia Virus protein VP39"/>
    <property type="match status" value="1"/>
</dbReference>
<evidence type="ECO:0000256" key="7">
    <source>
        <dbReference type="ARBA" id="ARBA00026099"/>
    </source>
</evidence>
<proteinExistence type="predicted"/>